<feature type="domain" description="PH" evidence="1">
    <location>
        <begin position="1"/>
        <end position="23"/>
    </location>
</feature>
<sequence length="206" mass="24263">MTYKSNHKQDKNEWLERLQSSIFENQSRPESKYLQLATVNQKNHPEVRTLVFRECLESSSTLIMHTDIRSDKISQIHTQNCAQICWYFSVTREQYRFTGSIKIIDASQDDKQSQRKQHWLSLSTPAKTSYFWQTPGESLALNQAKQSDEVNRYNIINDDNDSISDNFALLSFAVSEVDHLQLNTTPHTRKRYQLKHHLWQEDTINP</sequence>
<accession>K6XZ95</accession>
<dbReference type="PROSITE" id="PS50003">
    <property type="entry name" value="PH_DOMAIN"/>
    <property type="match status" value="1"/>
</dbReference>
<protein>
    <recommendedName>
        <fullName evidence="1">PH domain-containing protein</fullName>
    </recommendedName>
</protein>
<dbReference type="GO" id="GO:0010181">
    <property type="term" value="F:FMN binding"/>
    <property type="evidence" value="ECO:0007669"/>
    <property type="project" value="InterPro"/>
</dbReference>
<dbReference type="SUPFAM" id="SSF50475">
    <property type="entry name" value="FMN-binding split barrel"/>
    <property type="match status" value="1"/>
</dbReference>
<dbReference type="AlphaFoldDB" id="K6XZ95"/>
<dbReference type="InterPro" id="IPR024624">
    <property type="entry name" value="Pyridox_Oxase_Alr4036_FMN-bd"/>
</dbReference>
<evidence type="ECO:0000313" key="2">
    <source>
        <dbReference type="EMBL" id="GAC16981.1"/>
    </source>
</evidence>
<dbReference type="RefSeq" id="WP_008846783.1">
    <property type="nucleotide sequence ID" value="NZ_BAEN01000076.1"/>
</dbReference>
<dbReference type="Proteomes" id="UP000006334">
    <property type="component" value="Unassembled WGS sequence"/>
</dbReference>
<gene>
    <name evidence="2" type="ORF">GLIP_4370</name>
</gene>
<evidence type="ECO:0000259" key="1">
    <source>
        <dbReference type="PROSITE" id="PS50003"/>
    </source>
</evidence>
<dbReference type="PANTHER" id="PTHR28243:SF1">
    <property type="entry name" value="PYRIDOXAMINE 5'-PHOSPHATE OXIDASE ALR4036 FAMILY FMN-BINDING DOMAIN-CONTAINING PROTEIN"/>
    <property type="match status" value="1"/>
</dbReference>
<proteinExistence type="predicted"/>
<dbReference type="EMBL" id="BAEN01000076">
    <property type="protein sequence ID" value="GAC16981.1"/>
    <property type="molecule type" value="Genomic_DNA"/>
</dbReference>
<dbReference type="PANTHER" id="PTHR28243">
    <property type="entry name" value="AGL049CP"/>
    <property type="match status" value="1"/>
</dbReference>
<dbReference type="STRING" id="1127673.GLIP_4370"/>
<evidence type="ECO:0000313" key="3">
    <source>
        <dbReference type="Proteomes" id="UP000006334"/>
    </source>
</evidence>
<dbReference type="InterPro" id="IPR012349">
    <property type="entry name" value="Split_barrel_FMN-bd"/>
</dbReference>
<dbReference type="Pfam" id="PF12766">
    <property type="entry name" value="Pyridox_oxase_2"/>
    <property type="match status" value="1"/>
</dbReference>
<dbReference type="Gene3D" id="2.30.110.10">
    <property type="entry name" value="Electron Transport, Fmn-binding Protein, Chain A"/>
    <property type="match status" value="1"/>
</dbReference>
<dbReference type="OrthoDB" id="5736591at2"/>
<dbReference type="InterPro" id="IPR001849">
    <property type="entry name" value="PH_domain"/>
</dbReference>
<organism evidence="2 3">
    <name type="scientific">Aliiglaciecola lipolytica E3</name>
    <dbReference type="NCBI Taxonomy" id="1127673"/>
    <lineage>
        <taxon>Bacteria</taxon>
        <taxon>Pseudomonadati</taxon>
        <taxon>Pseudomonadota</taxon>
        <taxon>Gammaproteobacteria</taxon>
        <taxon>Alteromonadales</taxon>
        <taxon>Alteromonadaceae</taxon>
        <taxon>Aliiglaciecola</taxon>
    </lineage>
</organism>
<comment type="caution">
    <text evidence="2">The sequence shown here is derived from an EMBL/GenBank/DDBJ whole genome shotgun (WGS) entry which is preliminary data.</text>
</comment>
<reference evidence="2 3" key="1">
    <citation type="journal article" date="2017" name="Antonie Van Leeuwenhoek">
        <title>Rhizobium rhizosphaerae sp. nov., a novel species isolated from rice rhizosphere.</title>
        <authorList>
            <person name="Zhao J.J."/>
            <person name="Zhang J."/>
            <person name="Zhang R.J."/>
            <person name="Zhang C.W."/>
            <person name="Yin H.Q."/>
            <person name="Zhang X.X."/>
        </authorList>
    </citation>
    <scope>NUCLEOTIDE SEQUENCE [LARGE SCALE GENOMIC DNA]</scope>
    <source>
        <strain evidence="2 3">E3</strain>
    </source>
</reference>
<keyword evidence="3" id="KW-1185">Reference proteome</keyword>
<name>K6XZ95_9ALTE</name>
<dbReference type="eggNOG" id="COG5135">
    <property type="taxonomic scope" value="Bacteria"/>
</dbReference>